<dbReference type="Gene3D" id="1.10.510.10">
    <property type="entry name" value="Transferase(Phosphotransferase) domain 1"/>
    <property type="match status" value="1"/>
</dbReference>
<evidence type="ECO:0000313" key="8">
    <source>
        <dbReference type="EMBL" id="KAK6755609.1"/>
    </source>
</evidence>
<keyword evidence="9" id="KW-1185">Reference proteome</keyword>
<dbReference type="PANTHER" id="PTHR24057:SF18">
    <property type="entry name" value="SERINE_THREONINE-PROTEIN KINASE R03D7.5-RELATED"/>
    <property type="match status" value="1"/>
</dbReference>
<gene>
    <name evidence="8" type="primary">Necator_chrV.g18945</name>
    <name evidence="8" type="ORF">RB195_014154</name>
</gene>
<dbReference type="PROSITE" id="PS00108">
    <property type="entry name" value="PROTEIN_KINASE_ST"/>
    <property type="match status" value="1"/>
</dbReference>
<sequence length="405" mass="45819">MRLHLRNRGGTIANCSEEFVNKDPPLTSHHSHYDPSSVCGKQLFVDAVLLSEWHMGILKAIRIHGKGNTEEVSLNIQGERVCGSGRFSNVYSADLIEPEDRKVAIKNSWEPKNVIAAKTQVFPEIEVLSHIPPHPNIVTLLYHFTRRIDKQVIHCLVLDYLPDDIQRLRDKGIKFDALDAKLYSYQLFSAVSFLFSCKIIHLDIKPSNIVLNHMEGHLKLADFGNAVHFGTVGSSSYQVTRYYRPPELLFGSTVLTPAIGMFKEEKDVWSAACVTYDFITAKPLFKGRNSEEQVKMIVEVLGYPSTEEIKAMAASRPRVRRSSPRGLAKFIGAGFDEKALSLLQNVLIYDPTKRKTAAEVLELDYFDALKKIPVPMRSNNKPIPQLTMTKWHVRSQEAEEENDTL</sequence>
<dbReference type="PANTHER" id="PTHR24057">
    <property type="entry name" value="GLYCOGEN SYNTHASE KINASE-3 ALPHA"/>
    <property type="match status" value="1"/>
</dbReference>
<keyword evidence="2" id="KW-0723">Serine/threonine-protein kinase</keyword>
<evidence type="ECO:0000256" key="5">
    <source>
        <dbReference type="ARBA" id="ARBA00022777"/>
    </source>
</evidence>
<dbReference type="SUPFAM" id="SSF56112">
    <property type="entry name" value="Protein kinase-like (PK-like)"/>
    <property type="match status" value="1"/>
</dbReference>
<keyword evidence="6" id="KW-0067">ATP-binding</keyword>
<feature type="domain" description="Protein kinase" evidence="7">
    <location>
        <begin position="76"/>
        <end position="366"/>
    </location>
</feature>
<keyword evidence="3" id="KW-0808">Transferase</keyword>
<evidence type="ECO:0000256" key="1">
    <source>
        <dbReference type="ARBA" id="ARBA00005527"/>
    </source>
</evidence>
<keyword evidence="5" id="KW-0418">Kinase</keyword>
<dbReference type="EMBL" id="JAVFWL010000005">
    <property type="protein sequence ID" value="KAK6755609.1"/>
    <property type="molecule type" value="Genomic_DNA"/>
</dbReference>
<evidence type="ECO:0000259" key="7">
    <source>
        <dbReference type="PROSITE" id="PS50011"/>
    </source>
</evidence>
<dbReference type="InterPro" id="IPR011009">
    <property type="entry name" value="Kinase-like_dom_sf"/>
</dbReference>
<proteinExistence type="inferred from homology"/>
<protein>
    <recommendedName>
        <fullName evidence="7">Protein kinase domain-containing protein</fullName>
    </recommendedName>
</protein>
<keyword evidence="4" id="KW-0547">Nucleotide-binding</keyword>
<organism evidence="8 9">
    <name type="scientific">Necator americanus</name>
    <name type="common">Human hookworm</name>
    <dbReference type="NCBI Taxonomy" id="51031"/>
    <lineage>
        <taxon>Eukaryota</taxon>
        <taxon>Metazoa</taxon>
        <taxon>Ecdysozoa</taxon>
        <taxon>Nematoda</taxon>
        <taxon>Chromadorea</taxon>
        <taxon>Rhabditida</taxon>
        <taxon>Rhabditina</taxon>
        <taxon>Rhabditomorpha</taxon>
        <taxon>Strongyloidea</taxon>
        <taxon>Ancylostomatidae</taxon>
        <taxon>Bunostominae</taxon>
        <taxon>Necator</taxon>
    </lineage>
</organism>
<dbReference type="InterPro" id="IPR008271">
    <property type="entry name" value="Ser/Thr_kinase_AS"/>
</dbReference>
<evidence type="ECO:0000256" key="2">
    <source>
        <dbReference type="ARBA" id="ARBA00022527"/>
    </source>
</evidence>
<dbReference type="Gene3D" id="3.30.200.20">
    <property type="entry name" value="Phosphorylase Kinase, domain 1"/>
    <property type="match status" value="1"/>
</dbReference>
<name>A0ABR1DYZ8_NECAM</name>
<evidence type="ECO:0000256" key="3">
    <source>
        <dbReference type="ARBA" id="ARBA00022679"/>
    </source>
</evidence>
<dbReference type="PROSITE" id="PS50011">
    <property type="entry name" value="PROTEIN_KINASE_DOM"/>
    <property type="match status" value="1"/>
</dbReference>
<evidence type="ECO:0000313" key="9">
    <source>
        <dbReference type="Proteomes" id="UP001303046"/>
    </source>
</evidence>
<accession>A0ABR1DYZ8</accession>
<dbReference type="SMART" id="SM00220">
    <property type="entry name" value="S_TKc"/>
    <property type="match status" value="1"/>
</dbReference>
<comment type="similarity">
    <text evidence="1">Belongs to the protein kinase superfamily. CMGC Ser/Thr protein kinase family. GSK-3 subfamily.</text>
</comment>
<reference evidence="8 9" key="1">
    <citation type="submission" date="2023-08" db="EMBL/GenBank/DDBJ databases">
        <title>A Necator americanus chromosomal reference genome.</title>
        <authorList>
            <person name="Ilik V."/>
            <person name="Petrzelkova K.J."/>
            <person name="Pardy F."/>
            <person name="Fuh T."/>
            <person name="Niatou-Singa F.S."/>
            <person name="Gouil Q."/>
            <person name="Baker L."/>
            <person name="Ritchie M.E."/>
            <person name="Jex A.R."/>
            <person name="Gazzola D."/>
            <person name="Li H."/>
            <person name="Toshio Fujiwara R."/>
            <person name="Zhan B."/>
            <person name="Aroian R.V."/>
            <person name="Pafco B."/>
            <person name="Schwarz E.M."/>
        </authorList>
    </citation>
    <scope>NUCLEOTIDE SEQUENCE [LARGE SCALE GENOMIC DNA]</scope>
    <source>
        <strain evidence="8 9">Aroian</strain>
        <tissue evidence="8">Whole animal</tissue>
    </source>
</reference>
<evidence type="ECO:0000256" key="6">
    <source>
        <dbReference type="ARBA" id="ARBA00022840"/>
    </source>
</evidence>
<comment type="caution">
    <text evidence="8">The sequence shown here is derived from an EMBL/GenBank/DDBJ whole genome shotgun (WGS) entry which is preliminary data.</text>
</comment>
<dbReference type="InterPro" id="IPR050591">
    <property type="entry name" value="GSK-3"/>
</dbReference>
<dbReference type="InterPro" id="IPR000719">
    <property type="entry name" value="Prot_kinase_dom"/>
</dbReference>
<dbReference type="Pfam" id="PF00069">
    <property type="entry name" value="Pkinase"/>
    <property type="match status" value="1"/>
</dbReference>
<dbReference type="Proteomes" id="UP001303046">
    <property type="component" value="Unassembled WGS sequence"/>
</dbReference>
<evidence type="ECO:0000256" key="4">
    <source>
        <dbReference type="ARBA" id="ARBA00022741"/>
    </source>
</evidence>